<dbReference type="Proteomes" id="UP000245626">
    <property type="component" value="Unassembled WGS sequence"/>
</dbReference>
<proteinExistence type="predicted"/>
<organism evidence="1 2">
    <name type="scientific">Violaceomyces palustris</name>
    <dbReference type="NCBI Taxonomy" id="1673888"/>
    <lineage>
        <taxon>Eukaryota</taxon>
        <taxon>Fungi</taxon>
        <taxon>Dikarya</taxon>
        <taxon>Basidiomycota</taxon>
        <taxon>Ustilaginomycotina</taxon>
        <taxon>Ustilaginomycetes</taxon>
        <taxon>Violaceomycetales</taxon>
        <taxon>Violaceomycetaceae</taxon>
        <taxon>Violaceomyces</taxon>
    </lineage>
</organism>
<name>A0ACD0NLH4_9BASI</name>
<accession>A0ACD0NLH4</accession>
<evidence type="ECO:0000313" key="2">
    <source>
        <dbReference type="Proteomes" id="UP000245626"/>
    </source>
</evidence>
<protein>
    <submittedName>
        <fullName evidence="1">Uncharacterized protein</fullName>
    </submittedName>
</protein>
<keyword evidence="2" id="KW-1185">Reference proteome</keyword>
<reference evidence="1 2" key="1">
    <citation type="journal article" date="2018" name="Mol. Biol. Evol.">
        <title>Broad Genomic Sampling Reveals a Smut Pathogenic Ancestry of the Fungal Clade Ustilaginomycotina.</title>
        <authorList>
            <person name="Kijpornyongpan T."/>
            <person name="Mondo S.J."/>
            <person name="Barry K."/>
            <person name="Sandor L."/>
            <person name="Lee J."/>
            <person name="Lipzen A."/>
            <person name="Pangilinan J."/>
            <person name="LaButti K."/>
            <person name="Hainaut M."/>
            <person name="Henrissat B."/>
            <person name="Grigoriev I.V."/>
            <person name="Spatafora J.W."/>
            <person name="Aime M.C."/>
        </authorList>
    </citation>
    <scope>NUCLEOTIDE SEQUENCE [LARGE SCALE GENOMIC DNA]</scope>
    <source>
        <strain evidence="1 2">SA 807</strain>
    </source>
</reference>
<sequence length="943" mass="101562">MDPHPSGDYDPSSSYMQNLQDATNSHSSFYSSPSVGSTSSLAESFDGSINLSHHEHPSAMRNSSSSSSSVHSIERERSRSGPGPSSTSQGFGCPNCGKVFAREDLLRRHLAREARALAQPSFDRQKSCYECARSKARCDLEVPSCGRCRSRGKQCAYAPRSGNPNVRKARNNGMFVPSRPSMPYDPSMQNSSLSHNDSFGNQQSPWSTSTPGYDGGENPRLAEAGGQKLVKHEGEDYESDDAGRSWSDSYGNFRLERTPSTSSASTGSGYASPRSSFSVVESASTPSGQSFFPVSPAFNQAFAPPVRTESPASFGREARARIDPNGTGRKSSGFGRTNTGSIVTQIDRSGDGYNNEEGEETPIGRAVASSFTNQPGLDVGMTASGACGNPSMIPGLVARMRNGNVSQHSGPSNMMSDSVMPDGWGSAGDPTPQAHPAPSPNVGSMGSSFVPPRSASLGSQPSMFPPQTPSLTPAHLITNVQPTRLQIPNPSPIRTTLFTGSLDLSGWLDEPVVPSPLYRMGPSLHSLGSAMAGMGFHQSPSVEQHQQQQPSSRLAAPPVMTSGNSSSSEFEPLPNRSRSDPTGQDKVRYGADGELVEPAPRLPSAKIWWSSPQQEGSVKESLAQASAAHFVSYPALMVLTDPTSPIPPFIHRRWLHEVRFEMPSTLANARAILAGYFVRLPASEALVWRLISDQIRSINDNHAQLCNEGSDSFEVFAAVTALWMYLVLVIFTDDAASAKHVDGSLLESSFDALSDLTRTLVKHHDKLERERGGQATNQPTGGDFGNWGCSETLRRTVFAAYSLLVLQRFRAGAAERSDRLAGCQLVLDLRLPSVADEFEAGNEEEWRSSLNRSAVEEKSWRGPQQRRQEQQQSTNSDTATTTAAQASGASLTPQGPTLRQVIEARRNGPAAPPPRWLQSYFDNHDDFTNVVLSVALALDSGIQ</sequence>
<evidence type="ECO:0000313" key="1">
    <source>
        <dbReference type="EMBL" id="PWN46683.1"/>
    </source>
</evidence>
<dbReference type="EMBL" id="KZ820781">
    <property type="protein sequence ID" value="PWN46683.1"/>
    <property type="molecule type" value="Genomic_DNA"/>
</dbReference>
<gene>
    <name evidence="1" type="ORF">IE53DRAFT_14225</name>
</gene>